<dbReference type="EMBL" id="SGXG01000001">
    <property type="protein sequence ID" value="RZS96523.1"/>
    <property type="molecule type" value="Genomic_DNA"/>
</dbReference>
<sequence>MNRERSYEHCFKVINRMNNSKTEIMKDDGNQTDILFNFLKASKDFI</sequence>
<evidence type="ECO:0000313" key="1">
    <source>
        <dbReference type="EMBL" id="RZS96523.1"/>
    </source>
</evidence>
<proteinExistence type="predicted"/>
<reference evidence="1 2" key="1">
    <citation type="submission" date="2019-02" db="EMBL/GenBank/DDBJ databases">
        <title>Genomic Encyclopedia of Archaeal and Bacterial Type Strains, Phase II (KMG-II): from individual species to whole genera.</title>
        <authorList>
            <person name="Goeker M."/>
        </authorList>
    </citation>
    <scope>NUCLEOTIDE SEQUENCE [LARGE SCALE GENOMIC DNA]</scope>
    <source>
        <strain evidence="1 2">DSM 21411</strain>
    </source>
</reference>
<protein>
    <submittedName>
        <fullName evidence="1">Uncharacterized protein</fullName>
    </submittedName>
</protein>
<accession>A0A4Q7P8L6</accession>
<dbReference type="Proteomes" id="UP000292209">
    <property type="component" value="Unassembled WGS sequence"/>
</dbReference>
<comment type="caution">
    <text evidence="1">The sequence shown here is derived from an EMBL/GenBank/DDBJ whole genome shotgun (WGS) entry which is preliminary data.</text>
</comment>
<dbReference type="AlphaFoldDB" id="A0A4Q7P8L6"/>
<name>A0A4Q7P8L6_9BACT</name>
<gene>
    <name evidence="1" type="ORF">BC751_2098</name>
</gene>
<keyword evidence="2" id="KW-1185">Reference proteome</keyword>
<evidence type="ECO:0000313" key="2">
    <source>
        <dbReference type="Proteomes" id="UP000292209"/>
    </source>
</evidence>
<organism evidence="1 2">
    <name type="scientific">Cecembia calidifontis</name>
    <dbReference type="NCBI Taxonomy" id="1187080"/>
    <lineage>
        <taxon>Bacteria</taxon>
        <taxon>Pseudomonadati</taxon>
        <taxon>Bacteroidota</taxon>
        <taxon>Cytophagia</taxon>
        <taxon>Cytophagales</taxon>
        <taxon>Cyclobacteriaceae</taxon>
        <taxon>Cecembia</taxon>
    </lineage>
</organism>